<comment type="catalytic activity">
    <reaction evidence="11">
        <text>L-cystine(out) + L-arginine(in) = L-cystine(in) + L-arginine(out)</text>
        <dbReference type="Rhea" id="RHEA:71075"/>
        <dbReference type="ChEBI" id="CHEBI:32682"/>
        <dbReference type="ChEBI" id="CHEBI:35491"/>
    </reaction>
    <physiologicalReaction direction="left-to-right" evidence="11">
        <dbReference type="Rhea" id="RHEA:71076"/>
    </physiologicalReaction>
</comment>
<keyword evidence="9" id="KW-1015">Disulfide bond</keyword>
<keyword evidence="6 19" id="KW-0812">Transmembrane</keyword>
<comment type="catalytic activity">
    <reaction evidence="18">
        <text>L-phenylalanine(out) + L-arginine(in) = L-phenylalanine(in) + L-arginine(out)</text>
        <dbReference type="Rhea" id="RHEA:71067"/>
        <dbReference type="ChEBI" id="CHEBI:32682"/>
        <dbReference type="ChEBI" id="CHEBI:58095"/>
    </reaction>
    <physiologicalReaction direction="left-to-right" evidence="18">
        <dbReference type="Rhea" id="RHEA:71068"/>
    </physiologicalReaction>
</comment>
<evidence type="ECO:0000256" key="12">
    <source>
        <dbReference type="ARBA" id="ARBA00051835"/>
    </source>
</evidence>
<evidence type="ECO:0000256" key="2">
    <source>
        <dbReference type="ARBA" id="ARBA00009523"/>
    </source>
</evidence>
<evidence type="ECO:0000256" key="3">
    <source>
        <dbReference type="ARBA" id="ARBA00022448"/>
    </source>
</evidence>
<feature type="transmembrane region" description="Helical" evidence="19">
    <location>
        <begin position="437"/>
        <end position="457"/>
    </location>
</feature>
<dbReference type="PANTHER" id="PTHR11785">
    <property type="entry name" value="AMINO ACID TRANSPORTER"/>
    <property type="match status" value="1"/>
</dbReference>
<feature type="transmembrane region" description="Helical" evidence="19">
    <location>
        <begin position="21"/>
        <end position="41"/>
    </location>
</feature>
<evidence type="ECO:0000256" key="11">
    <source>
        <dbReference type="ARBA" id="ARBA00051814"/>
    </source>
</evidence>
<evidence type="ECO:0000256" key="4">
    <source>
        <dbReference type="ARBA" id="ARBA00022475"/>
    </source>
</evidence>
<evidence type="ECO:0000256" key="17">
    <source>
        <dbReference type="ARBA" id="ARBA00083296"/>
    </source>
</evidence>
<dbReference type="STRING" id="7168.A0A182NGX1"/>
<evidence type="ECO:0000256" key="16">
    <source>
        <dbReference type="ARBA" id="ARBA00079910"/>
    </source>
</evidence>
<keyword evidence="21" id="KW-1185">Reference proteome</keyword>
<feature type="transmembrane region" description="Helical" evidence="19">
    <location>
        <begin position="352"/>
        <end position="371"/>
    </location>
</feature>
<proteinExistence type="inferred from homology"/>
<dbReference type="FunFam" id="1.20.1740.10:FF:000015">
    <property type="entry name" value="B(0,+)-type amino acid transporter 1"/>
    <property type="match status" value="1"/>
</dbReference>
<keyword evidence="4" id="KW-1003">Cell membrane</keyword>
<organism evidence="20 21">
    <name type="scientific">Anopheles dirus</name>
    <dbReference type="NCBI Taxonomy" id="7168"/>
    <lineage>
        <taxon>Eukaryota</taxon>
        <taxon>Metazoa</taxon>
        <taxon>Ecdysozoa</taxon>
        <taxon>Arthropoda</taxon>
        <taxon>Hexapoda</taxon>
        <taxon>Insecta</taxon>
        <taxon>Pterygota</taxon>
        <taxon>Neoptera</taxon>
        <taxon>Endopterygota</taxon>
        <taxon>Diptera</taxon>
        <taxon>Nematocera</taxon>
        <taxon>Culicoidea</taxon>
        <taxon>Culicidae</taxon>
        <taxon>Anophelinae</taxon>
        <taxon>Anopheles</taxon>
    </lineage>
</organism>
<name>A0A182NGX1_9DIPT</name>
<evidence type="ECO:0000256" key="1">
    <source>
        <dbReference type="ARBA" id="ARBA00004424"/>
    </source>
</evidence>
<dbReference type="VEuPathDB" id="VectorBase:ADIR006894"/>
<reference evidence="20" key="2">
    <citation type="submission" date="2020-05" db="UniProtKB">
        <authorList>
            <consortium name="EnsemblMetazoa"/>
        </authorList>
    </citation>
    <scope>IDENTIFICATION</scope>
    <source>
        <strain evidence="20">WRAIR2</strain>
    </source>
</reference>
<dbReference type="PANTHER" id="PTHR11785:SF514">
    <property type="entry name" value="B(0,+)-TYPE AMINO ACID TRANSPORTER 1-LIKE PROTEIN"/>
    <property type="match status" value="1"/>
</dbReference>
<dbReference type="Gene3D" id="1.20.1740.10">
    <property type="entry name" value="Amino acid/polyamine transporter I"/>
    <property type="match status" value="1"/>
</dbReference>
<dbReference type="GO" id="GO:0016324">
    <property type="term" value="C:apical plasma membrane"/>
    <property type="evidence" value="ECO:0007669"/>
    <property type="project" value="UniProtKB-SubCell"/>
</dbReference>
<keyword evidence="7 19" id="KW-1133">Transmembrane helix</keyword>
<evidence type="ECO:0000313" key="21">
    <source>
        <dbReference type="Proteomes" id="UP000075884"/>
    </source>
</evidence>
<evidence type="ECO:0000256" key="14">
    <source>
        <dbReference type="ARBA" id="ARBA00052732"/>
    </source>
</evidence>
<feature type="transmembrane region" description="Helical" evidence="19">
    <location>
        <begin position="179"/>
        <end position="200"/>
    </location>
</feature>
<accession>A0A182NGX1</accession>
<feature type="transmembrane region" description="Helical" evidence="19">
    <location>
        <begin position="377"/>
        <end position="397"/>
    </location>
</feature>
<comment type="catalytic activity">
    <reaction evidence="10">
        <text>L-lysine(out) + L-arginine(in) = L-lysine(in) + L-arginine(out)</text>
        <dbReference type="Rhea" id="RHEA:70827"/>
        <dbReference type="ChEBI" id="CHEBI:32551"/>
        <dbReference type="ChEBI" id="CHEBI:32682"/>
    </reaction>
    <physiologicalReaction direction="left-to-right" evidence="10">
        <dbReference type="Rhea" id="RHEA:70828"/>
    </physiologicalReaction>
</comment>
<evidence type="ECO:0000256" key="7">
    <source>
        <dbReference type="ARBA" id="ARBA00022989"/>
    </source>
</evidence>
<dbReference type="Pfam" id="PF13520">
    <property type="entry name" value="AA_permease_2"/>
    <property type="match status" value="1"/>
</dbReference>
<reference evidence="21" key="1">
    <citation type="submission" date="2013-03" db="EMBL/GenBank/DDBJ databases">
        <title>The Genome Sequence of Anopheles dirus WRAIR2.</title>
        <authorList>
            <consortium name="The Broad Institute Genomics Platform"/>
            <person name="Neafsey D.E."/>
            <person name="Walton C."/>
            <person name="Walker B."/>
            <person name="Young S.K."/>
            <person name="Zeng Q."/>
            <person name="Gargeya S."/>
            <person name="Fitzgerald M."/>
            <person name="Haas B."/>
            <person name="Abouelleil A."/>
            <person name="Allen A.W."/>
            <person name="Alvarado L."/>
            <person name="Arachchi H.M."/>
            <person name="Berlin A.M."/>
            <person name="Chapman S.B."/>
            <person name="Gainer-Dewar J."/>
            <person name="Goldberg J."/>
            <person name="Griggs A."/>
            <person name="Gujja S."/>
            <person name="Hansen M."/>
            <person name="Howarth C."/>
            <person name="Imamovic A."/>
            <person name="Ireland A."/>
            <person name="Larimer J."/>
            <person name="McCowan C."/>
            <person name="Murphy C."/>
            <person name="Pearson M."/>
            <person name="Poon T.W."/>
            <person name="Priest M."/>
            <person name="Roberts A."/>
            <person name="Saif S."/>
            <person name="Shea T."/>
            <person name="Sisk P."/>
            <person name="Sykes S."/>
            <person name="Wortman J."/>
            <person name="Nusbaum C."/>
            <person name="Birren B."/>
        </authorList>
    </citation>
    <scope>NUCLEOTIDE SEQUENCE [LARGE SCALE GENOMIC DNA]</scope>
    <source>
        <strain evidence="21">WRAIR2</strain>
    </source>
</reference>
<comment type="catalytic activity">
    <reaction evidence="13">
        <text>L-cysteine(out) + L-arginine(in) = L-cysteine(in) + L-arginine(out)</text>
        <dbReference type="Rhea" id="RHEA:71071"/>
        <dbReference type="ChEBI" id="CHEBI:32682"/>
        <dbReference type="ChEBI" id="CHEBI:35235"/>
    </reaction>
    <physiologicalReaction direction="left-to-right" evidence="13">
        <dbReference type="Rhea" id="RHEA:71072"/>
    </physiologicalReaction>
</comment>
<feature type="transmembrane region" description="Helical" evidence="19">
    <location>
        <begin position="47"/>
        <end position="73"/>
    </location>
</feature>
<comment type="subcellular location">
    <subcellularLocation>
        <location evidence="1">Apical cell membrane</location>
        <topology evidence="1">Multi-pass membrane protein</topology>
    </subcellularLocation>
</comment>
<keyword evidence="3" id="KW-0813">Transport</keyword>
<keyword evidence="8 19" id="KW-0472">Membrane</keyword>
<dbReference type="EnsemblMetazoa" id="ADIR006894-RA">
    <property type="protein sequence ID" value="ADIR006894-PA"/>
    <property type="gene ID" value="ADIR006894"/>
</dbReference>
<evidence type="ECO:0000256" key="8">
    <source>
        <dbReference type="ARBA" id="ARBA00023136"/>
    </source>
</evidence>
<feature type="transmembrane region" description="Helical" evidence="19">
    <location>
        <begin position="149"/>
        <end position="167"/>
    </location>
</feature>
<evidence type="ECO:0000256" key="13">
    <source>
        <dbReference type="ARBA" id="ARBA00052179"/>
    </source>
</evidence>
<sequence>MTAAAEPKAAGLKREMGLMSAINVIISVMIGSGIFVSPTAALRYSGSVGFCLVVWTVCGGISLLGALCFAELGTVVPRSGAEYAYLIEAFKKSHSFWGPLPSFICAWVYVMILRPAEIAVIILTFAEYSILPLRHLLGLEHLPADDLHLLVKLIGILGLGVITYINLSSVKLYVTINNVFGFCKVFACLVVIFGGIYQLAIGNTENLAGGFSGTNTNPGYIALAFYNGLWAYDGWSSVTTITEEIKKPEVNIPRSIMIAVPIITGLYVFMNLAYMTVLPMGEMIDSEAVGIDFGDRALGSFAFLIPLGVALATFGCALSIQFGVTRLCYVASQEGQMLEPLSYIHVRRATPAPAVAMQGALALAFILVGNIETLIEFASFLIWFFYGAAVVALLALRRTQPNVHRPYKVPLIVPYITLAVSVFLSIVPVISDPSPKYLFAVAFILSGVLVYTPFVYYKVRPRWINKLTFLIQVLFEVVPSSNKLD</sequence>
<comment type="catalytic activity">
    <reaction evidence="12">
        <text>L-histidine(out) + L-arginine(in) = L-histidine(in) + L-arginine(out)</text>
        <dbReference type="Rhea" id="RHEA:71063"/>
        <dbReference type="ChEBI" id="CHEBI:32682"/>
        <dbReference type="ChEBI" id="CHEBI:57595"/>
    </reaction>
    <physiologicalReaction direction="left-to-right" evidence="12">
        <dbReference type="Rhea" id="RHEA:71064"/>
    </physiologicalReaction>
</comment>
<keyword evidence="5" id="KW-0597">Phosphoprotein</keyword>
<dbReference type="GO" id="GO:0015179">
    <property type="term" value="F:L-amino acid transmembrane transporter activity"/>
    <property type="evidence" value="ECO:0007669"/>
    <property type="project" value="TreeGrafter"/>
</dbReference>
<evidence type="ECO:0000256" key="6">
    <source>
        <dbReference type="ARBA" id="ARBA00022692"/>
    </source>
</evidence>
<dbReference type="InterPro" id="IPR002293">
    <property type="entry name" value="AA/rel_permease1"/>
</dbReference>
<comment type="catalytic activity">
    <reaction evidence="14">
        <text>L-leucine(out) + L-arginine(in) = L-leucine(in) + L-arginine(out)</text>
        <dbReference type="Rhea" id="RHEA:71059"/>
        <dbReference type="ChEBI" id="CHEBI:32682"/>
        <dbReference type="ChEBI" id="CHEBI:57427"/>
    </reaction>
    <physiologicalReaction direction="left-to-right" evidence="14">
        <dbReference type="Rhea" id="RHEA:71060"/>
    </physiologicalReaction>
</comment>
<dbReference type="AlphaFoldDB" id="A0A182NGX1"/>
<evidence type="ECO:0000256" key="18">
    <source>
        <dbReference type="ARBA" id="ARBA00093193"/>
    </source>
</evidence>
<feature type="transmembrane region" description="Helical" evidence="19">
    <location>
        <begin position="409"/>
        <end position="431"/>
    </location>
</feature>
<feature type="transmembrane region" description="Helical" evidence="19">
    <location>
        <begin position="94"/>
        <end position="112"/>
    </location>
</feature>
<dbReference type="Proteomes" id="UP000075884">
    <property type="component" value="Unassembled WGS sequence"/>
</dbReference>
<dbReference type="InterPro" id="IPR050598">
    <property type="entry name" value="AminoAcid_Transporter"/>
</dbReference>
<comment type="similarity">
    <text evidence="2">Belongs to the amino acid-polyamine-organocation (APC) superfamily.</text>
</comment>
<evidence type="ECO:0000256" key="5">
    <source>
        <dbReference type="ARBA" id="ARBA00022553"/>
    </source>
</evidence>
<protein>
    <recommendedName>
        <fullName evidence="15">b(0,+)-type amino acid transporter 1</fullName>
    </recommendedName>
    <alternativeName>
        <fullName evidence="16">Glycoprotein-associated amino acid transporter b0,+AT1</fullName>
    </alternativeName>
    <alternativeName>
        <fullName evidence="17">Solute carrier family 7 member 9</fullName>
    </alternativeName>
</protein>
<evidence type="ECO:0000256" key="15">
    <source>
        <dbReference type="ARBA" id="ARBA00074336"/>
    </source>
</evidence>
<evidence type="ECO:0000256" key="19">
    <source>
        <dbReference type="SAM" id="Phobius"/>
    </source>
</evidence>
<evidence type="ECO:0000313" key="20">
    <source>
        <dbReference type="EnsemblMetazoa" id="ADIR006894-PA"/>
    </source>
</evidence>
<dbReference type="PIRSF" id="PIRSF006060">
    <property type="entry name" value="AA_transporter"/>
    <property type="match status" value="1"/>
</dbReference>
<feature type="transmembrane region" description="Helical" evidence="19">
    <location>
        <begin position="297"/>
        <end position="320"/>
    </location>
</feature>
<evidence type="ECO:0000256" key="10">
    <source>
        <dbReference type="ARBA" id="ARBA00051323"/>
    </source>
</evidence>
<evidence type="ECO:0000256" key="9">
    <source>
        <dbReference type="ARBA" id="ARBA00023157"/>
    </source>
</evidence>
<feature type="transmembrane region" description="Helical" evidence="19">
    <location>
        <begin position="256"/>
        <end position="277"/>
    </location>
</feature>